<dbReference type="Pfam" id="PF05635">
    <property type="entry name" value="23S_rRNA_IVP"/>
    <property type="match status" value="1"/>
</dbReference>
<accession>A0A0F6W5V1</accession>
<evidence type="ECO:0008006" key="3">
    <source>
        <dbReference type="Google" id="ProtNLM"/>
    </source>
</evidence>
<reference evidence="1 2" key="1">
    <citation type="submission" date="2015-03" db="EMBL/GenBank/DDBJ databases">
        <title>Genome assembly of Sandaracinus amylolyticus DSM 53668.</title>
        <authorList>
            <person name="Sharma G."/>
            <person name="Subramanian S."/>
        </authorList>
    </citation>
    <scope>NUCLEOTIDE SEQUENCE [LARGE SCALE GENOMIC DNA]</scope>
    <source>
        <strain evidence="1 2">DSM 53668</strain>
    </source>
</reference>
<proteinExistence type="predicted"/>
<evidence type="ECO:0000313" key="1">
    <source>
        <dbReference type="EMBL" id="AKF08268.1"/>
    </source>
</evidence>
<keyword evidence="2" id="KW-1185">Reference proteome</keyword>
<evidence type="ECO:0000313" key="2">
    <source>
        <dbReference type="Proteomes" id="UP000034883"/>
    </source>
</evidence>
<dbReference type="Gene3D" id="1.20.1440.60">
    <property type="entry name" value="23S rRNA-intervening sequence"/>
    <property type="match status" value="1"/>
</dbReference>
<dbReference type="SUPFAM" id="SSF158446">
    <property type="entry name" value="IVS-encoded protein-like"/>
    <property type="match status" value="1"/>
</dbReference>
<dbReference type="EMBL" id="CP011125">
    <property type="protein sequence ID" value="AKF08268.1"/>
    <property type="molecule type" value="Genomic_DNA"/>
</dbReference>
<organism evidence="1 2">
    <name type="scientific">Sandaracinus amylolyticus</name>
    <dbReference type="NCBI Taxonomy" id="927083"/>
    <lineage>
        <taxon>Bacteria</taxon>
        <taxon>Pseudomonadati</taxon>
        <taxon>Myxococcota</taxon>
        <taxon>Polyangia</taxon>
        <taxon>Polyangiales</taxon>
        <taxon>Sandaracinaceae</taxon>
        <taxon>Sandaracinus</taxon>
    </lineage>
</organism>
<sequence length="104" mass="11092">MLRIYTDAVELVRAAAQLGEAVRTRSAELARQLERAAISVPLNVAEGAGVRGGHRRARNLTALGSAREVSACLDVIEALGAARVDGAMRARLDRIIGTLVRCTR</sequence>
<dbReference type="InterPro" id="IPR036583">
    <property type="entry name" value="23S_rRNA_IVS_sf"/>
</dbReference>
<gene>
    <name evidence="1" type="ORF">DB32_005417</name>
</gene>
<dbReference type="AlphaFoldDB" id="A0A0F6W5V1"/>
<dbReference type="Proteomes" id="UP000034883">
    <property type="component" value="Chromosome"/>
</dbReference>
<dbReference type="InterPro" id="IPR012657">
    <property type="entry name" value="23S_rRNA-intervening_sequence"/>
</dbReference>
<name>A0A0F6W5V1_9BACT</name>
<dbReference type="NCBIfam" id="TIGR02436">
    <property type="entry name" value="four helix bundle protein"/>
    <property type="match status" value="1"/>
</dbReference>
<dbReference type="RefSeq" id="WP_053235431.1">
    <property type="nucleotide sequence ID" value="NZ_CP011125.1"/>
</dbReference>
<dbReference type="KEGG" id="samy:DB32_005417"/>
<protein>
    <recommendedName>
        <fullName evidence="3">Four helix bundle protein</fullName>
    </recommendedName>
</protein>